<feature type="domain" description="Outer membrane protein beta-barrel" evidence="3">
    <location>
        <begin position="6"/>
        <end position="185"/>
    </location>
</feature>
<sequence precursor="true">MRRTLFLCIAMLAFCTSAKAETLGQRMASGNCECNPFYVSVSSGWTFLSDVEDGIFSADFNSGLNANVALGWQEKFGRVEFEYSKFDFDFDTVGFGPFRADADGSQSLDTWMVNAYIDVPVTSRLTGYAGAGLGVAQTSANSLATLAGTVSATSELGFAYQARAGISFDLTNRVELFSGYRFLGTETMTLQDSVLLVPFSDKLFVNEWESGIRLKF</sequence>
<dbReference type="SUPFAM" id="SSF56925">
    <property type="entry name" value="OMPA-like"/>
    <property type="match status" value="1"/>
</dbReference>
<keyword evidence="5" id="KW-1185">Reference proteome</keyword>
<dbReference type="EMBL" id="CP036348">
    <property type="protein sequence ID" value="QDV67922.1"/>
    <property type="molecule type" value="Genomic_DNA"/>
</dbReference>
<dbReference type="InterPro" id="IPR027385">
    <property type="entry name" value="Beta-barrel_OMP"/>
</dbReference>
<organism evidence="4 5">
    <name type="scientific">Rosistilla carotiformis</name>
    <dbReference type="NCBI Taxonomy" id="2528017"/>
    <lineage>
        <taxon>Bacteria</taxon>
        <taxon>Pseudomonadati</taxon>
        <taxon>Planctomycetota</taxon>
        <taxon>Planctomycetia</taxon>
        <taxon>Pirellulales</taxon>
        <taxon>Pirellulaceae</taxon>
        <taxon>Rosistilla</taxon>
    </lineage>
</organism>
<proteinExistence type="predicted"/>
<dbReference type="Proteomes" id="UP000315082">
    <property type="component" value="Chromosome"/>
</dbReference>
<protein>
    <submittedName>
        <fullName evidence="4">Surface antigen</fullName>
    </submittedName>
</protein>
<reference evidence="4 5" key="1">
    <citation type="submission" date="2019-02" db="EMBL/GenBank/DDBJ databases">
        <title>Deep-cultivation of Planctomycetes and their phenomic and genomic characterization uncovers novel biology.</title>
        <authorList>
            <person name="Wiegand S."/>
            <person name="Jogler M."/>
            <person name="Boedeker C."/>
            <person name="Pinto D."/>
            <person name="Vollmers J."/>
            <person name="Rivas-Marin E."/>
            <person name="Kohn T."/>
            <person name="Peeters S.H."/>
            <person name="Heuer A."/>
            <person name="Rast P."/>
            <person name="Oberbeckmann S."/>
            <person name="Bunk B."/>
            <person name="Jeske O."/>
            <person name="Meyerdierks A."/>
            <person name="Storesund J.E."/>
            <person name="Kallscheuer N."/>
            <person name="Luecker S."/>
            <person name="Lage O.M."/>
            <person name="Pohl T."/>
            <person name="Merkel B.J."/>
            <person name="Hornburger P."/>
            <person name="Mueller R.-W."/>
            <person name="Bruemmer F."/>
            <person name="Labrenz M."/>
            <person name="Spormann A.M."/>
            <person name="Op den Camp H."/>
            <person name="Overmann J."/>
            <person name="Amann R."/>
            <person name="Jetten M.S.M."/>
            <person name="Mascher T."/>
            <person name="Medema M.H."/>
            <person name="Devos D.P."/>
            <person name="Kaster A.-K."/>
            <person name="Ovreas L."/>
            <person name="Rohde M."/>
            <person name="Galperin M.Y."/>
            <person name="Jogler C."/>
        </authorList>
    </citation>
    <scope>NUCLEOTIDE SEQUENCE [LARGE SCALE GENOMIC DNA]</scope>
    <source>
        <strain evidence="4 5">Poly24</strain>
    </source>
</reference>
<evidence type="ECO:0000256" key="1">
    <source>
        <dbReference type="ARBA" id="ARBA00022729"/>
    </source>
</evidence>
<feature type="signal peptide" evidence="2">
    <location>
        <begin position="1"/>
        <end position="20"/>
    </location>
</feature>
<dbReference type="Pfam" id="PF13505">
    <property type="entry name" value="OMP_b-brl"/>
    <property type="match status" value="1"/>
</dbReference>
<evidence type="ECO:0000313" key="5">
    <source>
        <dbReference type="Proteomes" id="UP000315082"/>
    </source>
</evidence>
<dbReference type="KEGG" id="rcf:Poly24_16280"/>
<feature type="chain" id="PRO_5021921486" evidence="2">
    <location>
        <begin position="21"/>
        <end position="216"/>
    </location>
</feature>
<dbReference type="AlphaFoldDB" id="A0A518JQV4"/>
<gene>
    <name evidence="4" type="ORF">Poly24_16280</name>
</gene>
<evidence type="ECO:0000259" key="3">
    <source>
        <dbReference type="Pfam" id="PF13505"/>
    </source>
</evidence>
<evidence type="ECO:0000313" key="4">
    <source>
        <dbReference type="EMBL" id="QDV67922.1"/>
    </source>
</evidence>
<dbReference type="Gene3D" id="2.40.160.20">
    <property type="match status" value="1"/>
</dbReference>
<accession>A0A518JQV4</accession>
<keyword evidence="1 2" id="KW-0732">Signal</keyword>
<dbReference type="InterPro" id="IPR011250">
    <property type="entry name" value="OMP/PagP_B-barrel"/>
</dbReference>
<name>A0A518JQV4_9BACT</name>
<evidence type="ECO:0000256" key="2">
    <source>
        <dbReference type="SAM" id="SignalP"/>
    </source>
</evidence>